<dbReference type="KEGG" id="fae:FAES_0362"/>
<dbReference type="RefSeq" id="WP_015329475.1">
    <property type="nucleotide sequence ID" value="NC_020054.1"/>
</dbReference>
<organism evidence="1 2">
    <name type="scientific">Fibrella aestuarina BUZ 2</name>
    <dbReference type="NCBI Taxonomy" id="1166018"/>
    <lineage>
        <taxon>Bacteria</taxon>
        <taxon>Pseudomonadati</taxon>
        <taxon>Bacteroidota</taxon>
        <taxon>Cytophagia</taxon>
        <taxon>Cytophagales</taxon>
        <taxon>Spirosomataceae</taxon>
        <taxon>Fibrella</taxon>
    </lineage>
</organism>
<dbReference type="HOGENOM" id="CLU_2769747_0_0_10"/>
<dbReference type="STRING" id="1166018.FAES_0362"/>
<accession>I0K2M2</accession>
<dbReference type="Proteomes" id="UP000011058">
    <property type="component" value="Chromosome"/>
</dbReference>
<gene>
    <name evidence="1" type="ORF">FAES_0362</name>
</gene>
<keyword evidence="2" id="KW-1185">Reference proteome</keyword>
<evidence type="ECO:0000313" key="2">
    <source>
        <dbReference type="Proteomes" id="UP000011058"/>
    </source>
</evidence>
<dbReference type="AlphaFoldDB" id="I0K2M2"/>
<proteinExistence type="predicted"/>
<evidence type="ECO:0000313" key="1">
    <source>
        <dbReference type="EMBL" id="CCG98375.1"/>
    </source>
</evidence>
<reference evidence="1 2" key="1">
    <citation type="journal article" date="2012" name="J. Bacteriol.">
        <title>Genome Sequence of Fibrella aestuarina BUZ 2T, a Filamentous Marine Bacterium.</title>
        <authorList>
            <person name="Filippini M."/>
            <person name="Qi W."/>
            <person name="Blom J."/>
            <person name="Goesmann A."/>
            <person name="Smits T.H."/>
            <person name="Bagheri H.C."/>
        </authorList>
    </citation>
    <scope>NUCLEOTIDE SEQUENCE [LARGE SCALE GENOMIC DNA]</scope>
    <source>
        <strain evidence="2">BUZ 2T</strain>
    </source>
</reference>
<sequence>MTSYQVVRNTFFVNANPGLITYIRFGIAWNDLTTDQGLTLINQVKGSPLTLRIPVMTLALMLYQNQQPN</sequence>
<dbReference type="EMBL" id="HE796683">
    <property type="protein sequence ID" value="CCG98375.1"/>
    <property type="molecule type" value="Genomic_DNA"/>
</dbReference>
<name>I0K2M2_9BACT</name>
<protein>
    <submittedName>
        <fullName evidence="1">Uncharacterized protein</fullName>
    </submittedName>
</protein>